<protein>
    <submittedName>
        <fullName evidence="2">Uncharacterized protein</fullName>
    </submittedName>
</protein>
<evidence type="ECO:0000313" key="2">
    <source>
        <dbReference type="EMBL" id="KAG6373474.1"/>
    </source>
</evidence>
<dbReference type="Proteomes" id="UP000683000">
    <property type="component" value="Unassembled WGS sequence"/>
</dbReference>
<feature type="region of interest" description="Disordered" evidence="1">
    <location>
        <begin position="128"/>
        <end position="162"/>
    </location>
</feature>
<evidence type="ECO:0000256" key="1">
    <source>
        <dbReference type="SAM" id="MobiDB-lite"/>
    </source>
</evidence>
<reference evidence="2" key="1">
    <citation type="submission" date="2021-03" db="EMBL/GenBank/DDBJ databases">
        <title>Evolutionary innovations through gain and loss of genes in the ectomycorrhizal Boletales.</title>
        <authorList>
            <person name="Wu G."/>
            <person name="Miyauchi S."/>
            <person name="Morin E."/>
            <person name="Yang Z.-L."/>
            <person name="Xu J."/>
            <person name="Martin F.M."/>
        </authorList>
    </citation>
    <scope>NUCLEOTIDE SEQUENCE</scope>
    <source>
        <strain evidence="2">BR01</strain>
    </source>
</reference>
<evidence type="ECO:0000313" key="3">
    <source>
        <dbReference type="Proteomes" id="UP000683000"/>
    </source>
</evidence>
<sequence length="271" mass="30940">MPSWHPLRKFRAHLDVHPSDWVDSEGEVEQNLDTGGQSDETGEVDNEMPEIERDQGSSSTSSTRTEDLYERCRVLVAELRVKEEELEGSRRKHEVAEVQFGTLTSTEEIQRIQRLLDAQSEQLRATLASAKTDTNNKPSPERTPDDPSIQANSSKTGTENTREKLDVANQEINRLKHLLQEWKRYGGEWKRDGQQARARVSELQRKQDELSAQAKAAEQSKALLDAEIQRLIHCTCRPDGLFSIFSKMCCDTHVLFTRRPWSNTVLLVKSL</sequence>
<feature type="compositionally biased region" description="Polar residues" evidence="1">
    <location>
        <begin position="128"/>
        <end position="138"/>
    </location>
</feature>
<feature type="region of interest" description="Disordered" evidence="1">
    <location>
        <begin position="15"/>
        <end position="66"/>
    </location>
</feature>
<feature type="compositionally biased region" description="Polar residues" evidence="1">
    <location>
        <begin position="149"/>
        <end position="159"/>
    </location>
</feature>
<dbReference type="AlphaFoldDB" id="A0A8I2YJG4"/>
<name>A0A8I2YJG4_9AGAM</name>
<organism evidence="2 3">
    <name type="scientific">Boletus reticuloceps</name>
    <dbReference type="NCBI Taxonomy" id="495285"/>
    <lineage>
        <taxon>Eukaryota</taxon>
        <taxon>Fungi</taxon>
        <taxon>Dikarya</taxon>
        <taxon>Basidiomycota</taxon>
        <taxon>Agaricomycotina</taxon>
        <taxon>Agaricomycetes</taxon>
        <taxon>Agaricomycetidae</taxon>
        <taxon>Boletales</taxon>
        <taxon>Boletineae</taxon>
        <taxon>Boletaceae</taxon>
        <taxon>Boletoideae</taxon>
        <taxon>Boletus</taxon>
    </lineage>
</organism>
<proteinExistence type="predicted"/>
<dbReference type="OrthoDB" id="2684272at2759"/>
<keyword evidence="3" id="KW-1185">Reference proteome</keyword>
<gene>
    <name evidence="2" type="ORF">JVT61DRAFT_6628</name>
</gene>
<accession>A0A8I2YJG4</accession>
<comment type="caution">
    <text evidence="2">The sequence shown here is derived from an EMBL/GenBank/DDBJ whole genome shotgun (WGS) entry which is preliminary data.</text>
</comment>
<dbReference type="EMBL" id="JAGFBS010000022">
    <property type="protein sequence ID" value="KAG6373474.1"/>
    <property type="molecule type" value="Genomic_DNA"/>
</dbReference>
<feature type="compositionally biased region" description="Acidic residues" evidence="1">
    <location>
        <begin position="40"/>
        <end position="49"/>
    </location>
</feature>